<dbReference type="GO" id="GO:0005509">
    <property type="term" value="F:calcium ion binding"/>
    <property type="evidence" value="ECO:0007669"/>
    <property type="project" value="InterPro"/>
</dbReference>
<gene>
    <name evidence="6" type="ORF">LLUT_LOCUS34644</name>
</gene>
<keyword evidence="2" id="KW-0677">Repeat</keyword>
<evidence type="ECO:0000313" key="6">
    <source>
        <dbReference type="EMBL" id="CAL0333584.1"/>
    </source>
</evidence>
<evidence type="ECO:0000256" key="3">
    <source>
        <dbReference type="ARBA" id="ARBA00022837"/>
    </source>
</evidence>
<keyword evidence="5" id="KW-0111">Calcium/phospholipid-binding</keyword>
<sequence length="140" mass="16299">MVSKTKQKAMYRWMSEPADRDAVLAHVAINHGSKHYHVLVEIVSILSPEEVLNVRRAYHDRYKRSLEEDIAAQTTGDLRQGKELVEDAITRVVVSRVENDMKDIMELYYKRNSVHLEDEIAKEFHGDYKKFILTLLGKEV</sequence>
<reference evidence="6 7" key="1">
    <citation type="submission" date="2024-03" db="EMBL/GenBank/DDBJ databases">
        <authorList>
            <person name="Martinez-Hernandez J."/>
        </authorList>
    </citation>
    <scope>NUCLEOTIDE SEQUENCE [LARGE SCALE GENOMIC DNA]</scope>
</reference>
<dbReference type="PANTHER" id="PTHR10502">
    <property type="entry name" value="ANNEXIN"/>
    <property type="match status" value="1"/>
</dbReference>
<dbReference type="GO" id="GO:0001786">
    <property type="term" value="F:phosphatidylserine binding"/>
    <property type="evidence" value="ECO:0007669"/>
    <property type="project" value="TreeGrafter"/>
</dbReference>
<dbReference type="GO" id="GO:0009408">
    <property type="term" value="P:response to heat"/>
    <property type="evidence" value="ECO:0007669"/>
    <property type="project" value="TreeGrafter"/>
</dbReference>
<keyword evidence="4" id="KW-0041">Annexin</keyword>
<keyword evidence="7" id="KW-1185">Reference proteome</keyword>
<keyword evidence="1" id="KW-0479">Metal-binding</keyword>
<comment type="caution">
    <text evidence="6">The sequence shown here is derived from an EMBL/GenBank/DDBJ whole genome shotgun (WGS) entry which is preliminary data.</text>
</comment>
<dbReference type="Pfam" id="PF00191">
    <property type="entry name" value="Annexin"/>
    <property type="match status" value="2"/>
</dbReference>
<dbReference type="GO" id="GO:0005886">
    <property type="term" value="C:plasma membrane"/>
    <property type="evidence" value="ECO:0007669"/>
    <property type="project" value="TreeGrafter"/>
</dbReference>
<dbReference type="GO" id="GO:0009651">
    <property type="term" value="P:response to salt stress"/>
    <property type="evidence" value="ECO:0007669"/>
    <property type="project" value="TreeGrafter"/>
</dbReference>
<evidence type="ECO:0008006" key="8">
    <source>
        <dbReference type="Google" id="ProtNLM"/>
    </source>
</evidence>
<dbReference type="SUPFAM" id="SSF47874">
    <property type="entry name" value="Annexin"/>
    <property type="match status" value="1"/>
</dbReference>
<evidence type="ECO:0000256" key="1">
    <source>
        <dbReference type="ARBA" id="ARBA00022723"/>
    </source>
</evidence>
<evidence type="ECO:0000256" key="5">
    <source>
        <dbReference type="ARBA" id="ARBA00023302"/>
    </source>
</evidence>
<dbReference type="GO" id="GO:0005737">
    <property type="term" value="C:cytoplasm"/>
    <property type="evidence" value="ECO:0007669"/>
    <property type="project" value="TreeGrafter"/>
</dbReference>
<evidence type="ECO:0000313" key="7">
    <source>
        <dbReference type="Proteomes" id="UP001497480"/>
    </source>
</evidence>
<dbReference type="AlphaFoldDB" id="A0AAV1YKV4"/>
<dbReference type="FunFam" id="1.10.220.10:FF:000006">
    <property type="entry name" value="Annexin"/>
    <property type="match status" value="1"/>
</dbReference>
<dbReference type="PANTHER" id="PTHR10502:SF204">
    <property type="entry name" value="ANNEXIN"/>
    <property type="match status" value="1"/>
</dbReference>
<keyword evidence="3" id="KW-0106">Calcium</keyword>
<accession>A0AAV1YKV4</accession>
<dbReference type="EMBL" id="CAXHTB010000025">
    <property type="protein sequence ID" value="CAL0333584.1"/>
    <property type="molecule type" value="Genomic_DNA"/>
</dbReference>
<dbReference type="InterPro" id="IPR037104">
    <property type="entry name" value="Annexin_sf"/>
</dbReference>
<dbReference type="Gene3D" id="1.10.220.10">
    <property type="entry name" value="Annexin"/>
    <property type="match status" value="2"/>
</dbReference>
<name>A0AAV1YKV4_LUPLU</name>
<protein>
    <recommendedName>
        <fullName evidence="8">Annexin</fullName>
    </recommendedName>
</protein>
<dbReference type="PROSITE" id="PS51897">
    <property type="entry name" value="ANNEXIN_2"/>
    <property type="match status" value="1"/>
</dbReference>
<dbReference type="GO" id="GO:0005544">
    <property type="term" value="F:calcium-dependent phospholipid binding"/>
    <property type="evidence" value="ECO:0007669"/>
    <property type="project" value="UniProtKB-KW"/>
</dbReference>
<evidence type="ECO:0000256" key="2">
    <source>
        <dbReference type="ARBA" id="ARBA00022737"/>
    </source>
</evidence>
<dbReference type="Proteomes" id="UP001497480">
    <property type="component" value="Unassembled WGS sequence"/>
</dbReference>
<evidence type="ECO:0000256" key="4">
    <source>
        <dbReference type="ARBA" id="ARBA00023216"/>
    </source>
</evidence>
<dbReference type="GO" id="GO:0009409">
    <property type="term" value="P:response to cold"/>
    <property type="evidence" value="ECO:0007669"/>
    <property type="project" value="TreeGrafter"/>
</dbReference>
<proteinExistence type="predicted"/>
<dbReference type="GO" id="GO:0009414">
    <property type="term" value="P:response to water deprivation"/>
    <property type="evidence" value="ECO:0007669"/>
    <property type="project" value="TreeGrafter"/>
</dbReference>
<dbReference type="InterPro" id="IPR018502">
    <property type="entry name" value="Annexin_repeat"/>
</dbReference>
<organism evidence="6 7">
    <name type="scientific">Lupinus luteus</name>
    <name type="common">European yellow lupine</name>
    <dbReference type="NCBI Taxonomy" id="3873"/>
    <lineage>
        <taxon>Eukaryota</taxon>
        <taxon>Viridiplantae</taxon>
        <taxon>Streptophyta</taxon>
        <taxon>Embryophyta</taxon>
        <taxon>Tracheophyta</taxon>
        <taxon>Spermatophyta</taxon>
        <taxon>Magnoliopsida</taxon>
        <taxon>eudicotyledons</taxon>
        <taxon>Gunneridae</taxon>
        <taxon>Pentapetalae</taxon>
        <taxon>rosids</taxon>
        <taxon>fabids</taxon>
        <taxon>Fabales</taxon>
        <taxon>Fabaceae</taxon>
        <taxon>Papilionoideae</taxon>
        <taxon>50 kb inversion clade</taxon>
        <taxon>genistoids sensu lato</taxon>
        <taxon>core genistoids</taxon>
        <taxon>Genisteae</taxon>
        <taxon>Lupinus</taxon>
    </lineage>
</organism>
<dbReference type="SMART" id="SM00335">
    <property type="entry name" value="ANX"/>
    <property type="match status" value="2"/>
</dbReference>